<accession>A0A7E4VU73</accession>
<dbReference type="GO" id="GO:0006366">
    <property type="term" value="P:transcription by RNA polymerase II"/>
    <property type="evidence" value="ECO:0007669"/>
    <property type="project" value="TreeGrafter"/>
</dbReference>
<protein>
    <submittedName>
        <fullName evidence="7">Coiled-coil domain-containing protein</fullName>
    </submittedName>
</protein>
<feature type="region of interest" description="Disordered" evidence="4">
    <location>
        <begin position="26"/>
        <end position="92"/>
    </location>
</feature>
<keyword evidence="6" id="KW-1185">Reference proteome</keyword>
<evidence type="ECO:0000256" key="3">
    <source>
        <dbReference type="ARBA" id="ARBA00023054"/>
    </source>
</evidence>
<name>A0A7E4VU73_PANRE</name>
<dbReference type="Pfam" id="PF06244">
    <property type="entry name" value="Ccdc124"/>
    <property type="match status" value="1"/>
</dbReference>
<dbReference type="GO" id="GO:0003713">
    <property type="term" value="F:transcription coactivator activity"/>
    <property type="evidence" value="ECO:0007669"/>
    <property type="project" value="TreeGrafter"/>
</dbReference>
<keyword evidence="3" id="KW-0175">Coiled coil</keyword>
<evidence type="ECO:0000313" key="7">
    <source>
        <dbReference type="WBParaSite" id="Pan_g3231.t1"/>
    </source>
</evidence>
<reference evidence="7" key="2">
    <citation type="submission" date="2020-10" db="UniProtKB">
        <authorList>
            <consortium name="WormBaseParasite"/>
        </authorList>
    </citation>
    <scope>IDENTIFICATION</scope>
</reference>
<feature type="domain" description="Coiled-coil" evidence="5">
    <location>
        <begin position="137"/>
        <end position="217"/>
    </location>
</feature>
<evidence type="ECO:0000256" key="4">
    <source>
        <dbReference type="SAM" id="MobiDB-lite"/>
    </source>
</evidence>
<evidence type="ECO:0000256" key="1">
    <source>
        <dbReference type="ARBA" id="ARBA00004214"/>
    </source>
</evidence>
<comment type="similarity">
    <text evidence="2">Belongs to the CCDC124 family.</text>
</comment>
<dbReference type="Proteomes" id="UP000492821">
    <property type="component" value="Unassembled WGS sequence"/>
</dbReference>
<proteinExistence type="inferred from homology"/>
<dbReference type="GO" id="GO:0005634">
    <property type="term" value="C:nucleus"/>
    <property type="evidence" value="ECO:0007669"/>
    <property type="project" value="TreeGrafter"/>
</dbReference>
<dbReference type="InterPro" id="IPR054414">
    <property type="entry name" value="Ccdc124/Oxs1_C"/>
</dbReference>
<dbReference type="InterPro" id="IPR010422">
    <property type="entry name" value="Ccdc124/Oxs1"/>
</dbReference>
<reference evidence="6" key="1">
    <citation type="journal article" date="2013" name="Genetics">
        <title>The draft genome and transcriptome of Panagrellus redivivus are shaped by the harsh demands of a free-living lifestyle.</title>
        <authorList>
            <person name="Srinivasan J."/>
            <person name="Dillman A.R."/>
            <person name="Macchietto M.G."/>
            <person name="Heikkinen L."/>
            <person name="Lakso M."/>
            <person name="Fracchia K.M."/>
            <person name="Antoshechkin I."/>
            <person name="Mortazavi A."/>
            <person name="Wong G."/>
            <person name="Sternberg P.W."/>
        </authorList>
    </citation>
    <scope>NUCLEOTIDE SEQUENCE [LARGE SCALE GENOMIC DNA]</scope>
    <source>
        <strain evidence="6">MT8872</strain>
    </source>
</reference>
<feature type="compositionally biased region" description="Basic and acidic residues" evidence="4">
    <location>
        <begin position="31"/>
        <end position="79"/>
    </location>
</feature>
<dbReference type="GO" id="GO:0030496">
    <property type="term" value="C:midbody"/>
    <property type="evidence" value="ECO:0007669"/>
    <property type="project" value="UniProtKB-SubCell"/>
</dbReference>
<evidence type="ECO:0000259" key="5">
    <source>
        <dbReference type="Pfam" id="PF06244"/>
    </source>
</evidence>
<comment type="subcellular location">
    <subcellularLocation>
        <location evidence="1">Midbody</location>
    </subcellularLocation>
</comment>
<dbReference type="PANTHER" id="PTHR21680">
    <property type="entry name" value="COILED-COIL DOMAIN-CONTAINING PROTEIN 124"/>
    <property type="match status" value="1"/>
</dbReference>
<evidence type="ECO:0000256" key="2">
    <source>
        <dbReference type="ARBA" id="ARBA00008296"/>
    </source>
</evidence>
<sequence>MGKKLAENTKAVEARARKAAVKEVQQTAKAKAKEDAQWADDDKNLAKKAARKEEEERKRLEALRRKQENKEAYEEDMKKAASGKSVAKTTVKPNNKVTMAMLLAKRDADKKAKEEEAKRLAEAATKIEVPTAEIEENLNRVDLDAHTARTVDDAIKVLDKSQDSVDRHPEKRLKALYTAFETTRIAQLKAENPNLRLSQLKQMAFKEWQKSPENPLNAKA</sequence>
<dbReference type="AlphaFoldDB" id="A0A7E4VU73"/>
<dbReference type="WBParaSite" id="Pan_g3231.t1">
    <property type="protein sequence ID" value="Pan_g3231.t1"/>
    <property type="gene ID" value="Pan_g3231"/>
</dbReference>
<organism evidence="6 7">
    <name type="scientific">Panagrellus redivivus</name>
    <name type="common">Microworm</name>
    <dbReference type="NCBI Taxonomy" id="6233"/>
    <lineage>
        <taxon>Eukaryota</taxon>
        <taxon>Metazoa</taxon>
        <taxon>Ecdysozoa</taxon>
        <taxon>Nematoda</taxon>
        <taxon>Chromadorea</taxon>
        <taxon>Rhabditida</taxon>
        <taxon>Tylenchina</taxon>
        <taxon>Panagrolaimomorpha</taxon>
        <taxon>Panagrolaimoidea</taxon>
        <taxon>Panagrolaimidae</taxon>
        <taxon>Panagrellus</taxon>
    </lineage>
</organism>
<evidence type="ECO:0000313" key="6">
    <source>
        <dbReference type="Proteomes" id="UP000492821"/>
    </source>
</evidence>
<dbReference type="PANTHER" id="PTHR21680:SF0">
    <property type="entry name" value="COILED-COIL DOMAIN-CONTAINING PROTEIN 124"/>
    <property type="match status" value="1"/>
</dbReference>